<evidence type="ECO:0000256" key="1">
    <source>
        <dbReference type="ARBA" id="ARBA00006636"/>
    </source>
</evidence>
<dbReference type="RefSeq" id="WP_120355852.1">
    <property type="nucleotide sequence ID" value="NZ_RAQO01000008.1"/>
</dbReference>
<evidence type="ECO:0000313" key="8">
    <source>
        <dbReference type="Proteomes" id="UP000286482"/>
    </source>
</evidence>
<evidence type="ECO:0000256" key="4">
    <source>
        <dbReference type="ARBA" id="ARBA00023098"/>
    </source>
</evidence>
<feature type="active site" description="Nucleophile" evidence="5">
    <location>
        <position position="42"/>
    </location>
</feature>
<name>A0A420E8H0_9ALTE</name>
<comment type="similarity">
    <text evidence="1">Belongs to the NTE family.</text>
</comment>
<dbReference type="Pfam" id="PF01734">
    <property type="entry name" value="Patatin"/>
    <property type="match status" value="1"/>
</dbReference>
<dbReference type="InterPro" id="IPR001423">
    <property type="entry name" value="LysoPLipase_patatin_CS"/>
</dbReference>
<dbReference type="PROSITE" id="PS01237">
    <property type="entry name" value="UPF0028"/>
    <property type="match status" value="1"/>
</dbReference>
<dbReference type="PANTHER" id="PTHR14226">
    <property type="entry name" value="NEUROPATHY TARGET ESTERASE/SWISS CHEESE D.MELANOGASTER"/>
    <property type="match status" value="1"/>
</dbReference>
<dbReference type="GO" id="GO:0016042">
    <property type="term" value="P:lipid catabolic process"/>
    <property type="evidence" value="ECO:0007669"/>
    <property type="project" value="UniProtKB-UniRule"/>
</dbReference>
<dbReference type="SUPFAM" id="SSF52151">
    <property type="entry name" value="FabD/lysophospholipase-like"/>
    <property type="match status" value="1"/>
</dbReference>
<feature type="domain" description="PNPLA" evidence="6">
    <location>
        <begin position="9"/>
        <end position="169"/>
    </location>
</feature>
<dbReference type="InterPro" id="IPR002641">
    <property type="entry name" value="PNPLA_dom"/>
</dbReference>
<keyword evidence="8" id="KW-1185">Reference proteome</keyword>
<feature type="active site" description="Proton acceptor" evidence="5">
    <location>
        <position position="156"/>
    </location>
</feature>
<dbReference type="PANTHER" id="PTHR14226:SF76">
    <property type="entry name" value="NTE FAMILY PROTEIN RSSA"/>
    <property type="match status" value="1"/>
</dbReference>
<dbReference type="AlphaFoldDB" id="A0A420E8H0"/>
<evidence type="ECO:0000256" key="5">
    <source>
        <dbReference type="PROSITE-ProRule" id="PRU01161"/>
    </source>
</evidence>
<keyword evidence="2 5" id="KW-0378">Hydrolase</keyword>
<comment type="caution">
    <text evidence="5">Lacks conserved residue(s) required for the propagation of feature annotation.</text>
</comment>
<dbReference type="Gene3D" id="3.40.1090.10">
    <property type="entry name" value="Cytosolic phospholipase A2 catalytic domain"/>
    <property type="match status" value="1"/>
</dbReference>
<evidence type="ECO:0000256" key="3">
    <source>
        <dbReference type="ARBA" id="ARBA00022963"/>
    </source>
</evidence>
<evidence type="ECO:0000256" key="2">
    <source>
        <dbReference type="ARBA" id="ARBA00022801"/>
    </source>
</evidence>
<dbReference type="Proteomes" id="UP000286482">
    <property type="component" value="Unassembled WGS sequence"/>
</dbReference>
<dbReference type="PROSITE" id="PS51635">
    <property type="entry name" value="PNPLA"/>
    <property type="match status" value="1"/>
</dbReference>
<gene>
    <name evidence="7" type="primary">rssA</name>
    <name evidence="7" type="ORF">DBZ36_15430</name>
</gene>
<protein>
    <submittedName>
        <fullName evidence="7">Patatin-like phospholipase RssA</fullName>
    </submittedName>
</protein>
<reference evidence="7 8" key="1">
    <citation type="submission" date="2018-09" db="EMBL/GenBank/DDBJ databases">
        <authorList>
            <person name="Wang Z."/>
        </authorList>
    </citation>
    <scope>NUCLEOTIDE SEQUENCE [LARGE SCALE GENOMIC DNA]</scope>
    <source>
        <strain evidence="7 8">ALS 81</strain>
    </source>
</reference>
<feature type="short sequence motif" description="DGA/G" evidence="5">
    <location>
        <begin position="156"/>
        <end position="158"/>
    </location>
</feature>
<dbReference type="OrthoDB" id="5290098at2"/>
<keyword evidence="4 5" id="KW-0443">Lipid metabolism</keyword>
<keyword evidence="3 5" id="KW-0442">Lipid degradation</keyword>
<dbReference type="InterPro" id="IPR016035">
    <property type="entry name" value="Acyl_Trfase/lysoPLipase"/>
</dbReference>
<sequence length="318" mass="34522">MRRKLKVGLALGSGAARGWAHFGVIEELEKMGIHVDVIAGCSIGSLVGASYAGGQLQDLREWALKLDSWNVFSLMDFALNRGGLVAGEKVFNEAQVFMGATNIENQGKPFAAVATDVESGNEVWLRDGLTRDAVRASCSMPGMFAPKFLNQRWLADGALVNPVPVSLCRALGAEIVIAVNLNADPSRLTVFADADERNAYQEDLETEDHNKEDTPFWRLAGSREYLGKLLQSKTQRDNQPSPGMMAVMSTSINIMQDRITRARMAGDPPDVTISPKLGGFGILDFHRGAECIEAGILATQKAASQLEESVLPFINKEL</sequence>
<organism evidence="7 8">
    <name type="scientific">Alginatibacterium sediminis</name>
    <dbReference type="NCBI Taxonomy" id="2164068"/>
    <lineage>
        <taxon>Bacteria</taxon>
        <taxon>Pseudomonadati</taxon>
        <taxon>Pseudomonadota</taxon>
        <taxon>Gammaproteobacteria</taxon>
        <taxon>Alteromonadales</taxon>
        <taxon>Alteromonadaceae</taxon>
        <taxon>Alginatibacterium</taxon>
    </lineage>
</organism>
<dbReference type="GO" id="GO:0004622">
    <property type="term" value="F:phosphatidylcholine lysophospholipase activity"/>
    <property type="evidence" value="ECO:0007669"/>
    <property type="project" value="InterPro"/>
</dbReference>
<accession>A0A420E8H0</accession>
<dbReference type="InterPro" id="IPR050301">
    <property type="entry name" value="NTE"/>
</dbReference>
<dbReference type="NCBIfam" id="NF007623">
    <property type="entry name" value="PRK10279.1"/>
    <property type="match status" value="1"/>
</dbReference>
<dbReference type="EMBL" id="RAQO01000008">
    <property type="protein sequence ID" value="RKF15766.1"/>
    <property type="molecule type" value="Genomic_DNA"/>
</dbReference>
<feature type="short sequence motif" description="GXSXG" evidence="5">
    <location>
        <begin position="40"/>
        <end position="44"/>
    </location>
</feature>
<evidence type="ECO:0000259" key="6">
    <source>
        <dbReference type="PROSITE" id="PS51635"/>
    </source>
</evidence>
<proteinExistence type="inferred from homology"/>
<evidence type="ECO:0000313" key="7">
    <source>
        <dbReference type="EMBL" id="RKF15766.1"/>
    </source>
</evidence>
<comment type="caution">
    <text evidence="7">The sequence shown here is derived from an EMBL/GenBank/DDBJ whole genome shotgun (WGS) entry which is preliminary data.</text>
</comment>
<dbReference type="GO" id="GO:0046470">
    <property type="term" value="P:phosphatidylcholine metabolic process"/>
    <property type="evidence" value="ECO:0007669"/>
    <property type="project" value="InterPro"/>
</dbReference>